<evidence type="ECO:0000313" key="7">
    <source>
        <dbReference type="Proteomes" id="UP000518288"/>
    </source>
</evidence>
<dbReference type="InterPro" id="IPR013785">
    <property type="entry name" value="Aldolase_TIM"/>
</dbReference>
<dbReference type="InterPro" id="IPR000891">
    <property type="entry name" value="PYR_CT"/>
</dbReference>
<organism evidence="6 7">
    <name type="scientific">Sphaerotilus montanus</name>
    <dbReference type="NCBI Taxonomy" id="522889"/>
    <lineage>
        <taxon>Bacteria</taxon>
        <taxon>Pseudomonadati</taxon>
        <taxon>Pseudomonadota</taxon>
        <taxon>Betaproteobacteria</taxon>
        <taxon>Burkholderiales</taxon>
        <taxon>Sphaerotilaceae</taxon>
        <taxon>Sphaerotilus</taxon>
    </lineage>
</organism>
<sequence length="333" mass="34692">MHEPTESPAPPATPAVLISEVGPRDGLQSVSAVMSTRHKRAWIDALHASGLREIEVGSFVPARMLPQMADVAEIVRHATALPGWTVMALVPNLRGALAALEAGVHKLTVPVSASEAHSLANVRRSRIDMVAVVREIVALRDATAPGVPVEIGMSTAFGCTLQGAVPEDEVVWLAGQLVAAGVDEIGLSDTTGMANPAQVRRLFGRVRAAIGDKTGSAHLHNTRGLGLANCLAAWDVGVRTFDASLGGLGGCPYAPGASGNVVTEDLVFMFEAMGVDTGVDLARLIAARETLRAGLPGEPLYGMVPDAGVPAGFPDRRPGGPERSGQIRTDDRH</sequence>
<dbReference type="EC" id="4.1.3.4" evidence="6"/>
<feature type="domain" description="Pyruvate carboxyltransferase" evidence="5">
    <location>
        <begin position="16"/>
        <end position="285"/>
    </location>
</feature>
<comment type="similarity">
    <text evidence="1">Belongs to the HMG-CoA lyase family.</text>
</comment>
<dbReference type="Pfam" id="PF00682">
    <property type="entry name" value="HMGL-like"/>
    <property type="match status" value="1"/>
</dbReference>
<dbReference type="Proteomes" id="UP000518288">
    <property type="component" value="Unassembled WGS sequence"/>
</dbReference>
<dbReference type="Gene3D" id="3.20.20.70">
    <property type="entry name" value="Aldolase class I"/>
    <property type="match status" value="1"/>
</dbReference>
<keyword evidence="3 6" id="KW-0456">Lyase</keyword>
<dbReference type="PANTHER" id="PTHR42738:SF7">
    <property type="entry name" value="HYDROXYMETHYLGLUTARYL-COA LYASE"/>
    <property type="match status" value="1"/>
</dbReference>
<dbReference type="GO" id="GO:0046951">
    <property type="term" value="P:ketone body biosynthetic process"/>
    <property type="evidence" value="ECO:0007669"/>
    <property type="project" value="TreeGrafter"/>
</dbReference>
<dbReference type="EMBL" id="JACCFH010000001">
    <property type="protein sequence ID" value="NYG34599.1"/>
    <property type="molecule type" value="Genomic_DNA"/>
</dbReference>
<name>A0A7Y9R2R7_9BURK</name>
<evidence type="ECO:0000256" key="1">
    <source>
        <dbReference type="ARBA" id="ARBA00009405"/>
    </source>
</evidence>
<protein>
    <submittedName>
        <fullName evidence="6">Hydroxymethylglutaryl-CoA lyase</fullName>
        <ecNumber evidence="6">4.1.3.4</ecNumber>
    </submittedName>
</protein>
<dbReference type="GO" id="GO:0004419">
    <property type="term" value="F:hydroxymethylglutaryl-CoA lyase activity"/>
    <property type="evidence" value="ECO:0007669"/>
    <property type="project" value="UniProtKB-EC"/>
</dbReference>
<dbReference type="GO" id="GO:0006552">
    <property type="term" value="P:L-leucine catabolic process"/>
    <property type="evidence" value="ECO:0007669"/>
    <property type="project" value="TreeGrafter"/>
</dbReference>
<evidence type="ECO:0000256" key="3">
    <source>
        <dbReference type="ARBA" id="ARBA00023239"/>
    </source>
</evidence>
<proteinExistence type="inferred from homology"/>
<evidence type="ECO:0000259" key="5">
    <source>
        <dbReference type="PROSITE" id="PS50991"/>
    </source>
</evidence>
<dbReference type="CDD" id="cd07938">
    <property type="entry name" value="DRE_TIM_HMGL"/>
    <property type="match status" value="1"/>
</dbReference>
<comment type="caution">
    <text evidence="6">The sequence shown here is derived from an EMBL/GenBank/DDBJ whole genome shotgun (WGS) entry which is preliminary data.</text>
</comment>
<keyword evidence="7" id="KW-1185">Reference proteome</keyword>
<keyword evidence="2" id="KW-0479">Metal-binding</keyword>
<dbReference type="AlphaFoldDB" id="A0A7Y9R2R7"/>
<reference evidence="6 7" key="1">
    <citation type="submission" date="2020-07" db="EMBL/GenBank/DDBJ databases">
        <title>Genomic Encyclopedia of Archaeal and Bacterial Type Strains, Phase II (KMG-II): from individual species to whole genera.</title>
        <authorList>
            <person name="Goeker M."/>
        </authorList>
    </citation>
    <scope>NUCLEOTIDE SEQUENCE [LARGE SCALE GENOMIC DNA]</scope>
    <source>
        <strain evidence="6 7">DSM 21226</strain>
    </source>
</reference>
<evidence type="ECO:0000313" key="6">
    <source>
        <dbReference type="EMBL" id="NYG34599.1"/>
    </source>
</evidence>
<dbReference type="NCBIfam" id="NF004283">
    <property type="entry name" value="PRK05692.1"/>
    <property type="match status" value="1"/>
</dbReference>
<evidence type="ECO:0000256" key="4">
    <source>
        <dbReference type="SAM" id="MobiDB-lite"/>
    </source>
</evidence>
<dbReference type="PANTHER" id="PTHR42738">
    <property type="entry name" value="HYDROXYMETHYLGLUTARYL-COA LYASE"/>
    <property type="match status" value="1"/>
</dbReference>
<dbReference type="PROSITE" id="PS50991">
    <property type="entry name" value="PYR_CT"/>
    <property type="match status" value="1"/>
</dbReference>
<dbReference type="RefSeq" id="WP_179635217.1">
    <property type="nucleotide sequence ID" value="NZ_JACCFH010000001.1"/>
</dbReference>
<dbReference type="SUPFAM" id="SSF51569">
    <property type="entry name" value="Aldolase"/>
    <property type="match status" value="1"/>
</dbReference>
<evidence type="ECO:0000256" key="2">
    <source>
        <dbReference type="ARBA" id="ARBA00022723"/>
    </source>
</evidence>
<dbReference type="GO" id="GO:0046872">
    <property type="term" value="F:metal ion binding"/>
    <property type="evidence" value="ECO:0007669"/>
    <property type="project" value="UniProtKB-KW"/>
</dbReference>
<dbReference type="InterPro" id="IPR043594">
    <property type="entry name" value="HMGL"/>
</dbReference>
<gene>
    <name evidence="6" type="ORF">BDD16_003585</name>
</gene>
<feature type="region of interest" description="Disordered" evidence="4">
    <location>
        <begin position="307"/>
        <end position="333"/>
    </location>
</feature>
<accession>A0A7Y9R2R7</accession>